<evidence type="ECO:0000313" key="2">
    <source>
        <dbReference type="EMBL" id="QDU87557.1"/>
    </source>
</evidence>
<dbReference type="KEGG" id="pnd:Pla175_09220"/>
<proteinExistence type="predicted"/>
<dbReference type="EMBL" id="CP036291">
    <property type="protein sequence ID" value="QDU87557.1"/>
    <property type="molecule type" value="Genomic_DNA"/>
</dbReference>
<name>A0A518D7V4_9BACT</name>
<dbReference type="OrthoDB" id="176168at2"/>
<keyword evidence="3" id="KW-1185">Reference proteome</keyword>
<gene>
    <name evidence="2" type="ORF">Pla175_09220</name>
</gene>
<dbReference type="Proteomes" id="UP000317429">
    <property type="component" value="Chromosome"/>
</dbReference>
<feature type="domain" description="3-keto-alpha-glucoside-1,2-lyase/3-keto-2-hydroxy-glucal hydratase" evidence="1">
    <location>
        <begin position="67"/>
        <end position="259"/>
    </location>
</feature>
<dbReference type="GO" id="GO:0016787">
    <property type="term" value="F:hydrolase activity"/>
    <property type="evidence" value="ECO:0007669"/>
    <property type="project" value="InterPro"/>
</dbReference>
<protein>
    <recommendedName>
        <fullName evidence="1">3-keto-alpha-glucoside-1,2-lyase/3-keto-2-hydroxy-glucal hydratase domain-containing protein</fullName>
    </recommendedName>
</protein>
<organism evidence="2 3">
    <name type="scientific">Pirellulimonas nuda</name>
    <dbReference type="NCBI Taxonomy" id="2528009"/>
    <lineage>
        <taxon>Bacteria</taxon>
        <taxon>Pseudomonadati</taxon>
        <taxon>Planctomycetota</taxon>
        <taxon>Planctomycetia</taxon>
        <taxon>Pirellulales</taxon>
        <taxon>Lacipirellulaceae</taxon>
        <taxon>Pirellulimonas</taxon>
    </lineage>
</organism>
<dbReference type="Pfam" id="PF06439">
    <property type="entry name" value="3keto-disac_hyd"/>
    <property type="match status" value="1"/>
</dbReference>
<dbReference type="InterPro" id="IPR010496">
    <property type="entry name" value="AL/BT2_dom"/>
</dbReference>
<dbReference type="RefSeq" id="WP_145281516.1">
    <property type="nucleotide sequence ID" value="NZ_CP036291.1"/>
</dbReference>
<reference evidence="2 3" key="1">
    <citation type="submission" date="2019-02" db="EMBL/GenBank/DDBJ databases">
        <title>Deep-cultivation of Planctomycetes and their phenomic and genomic characterization uncovers novel biology.</title>
        <authorList>
            <person name="Wiegand S."/>
            <person name="Jogler M."/>
            <person name="Boedeker C."/>
            <person name="Pinto D."/>
            <person name="Vollmers J."/>
            <person name="Rivas-Marin E."/>
            <person name="Kohn T."/>
            <person name="Peeters S.H."/>
            <person name="Heuer A."/>
            <person name="Rast P."/>
            <person name="Oberbeckmann S."/>
            <person name="Bunk B."/>
            <person name="Jeske O."/>
            <person name="Meyerdierks A."/>
            <person name="Storesund J.E."/>
            <person name="Kallscheuer N."/>
            <person name="Luecker S."/>
            <person name="Lage O.M."/>
            <person name="Pohl T."/>
            <person name="Merkel B.J."/>
            <person name="Hornburger P."/>
            <person name="Mueller R.-W."/>
            <person name="Bruemmer F."/>
            <person name="Labrenz M."/>
            <person name="Spormann A.M."/>
            <person name="Op den Camp H."/>
            <person name="Overmann J."/>
            <person name="Amann R."/>
            <person name="Jetten M.S.M."/>
            <person name="Mascher T."/>
            <person name="Medema M.H."/>
            <person name="Devos D.P."/>
            <person name="Kaster A.-K."/>
            <person name="Ovreas L."/>
            <person name="Rohde M."/>
            <person name="Galperin M.Y."/>
            <person name="Jogler C."/>
        </authorList>
    </citation>
    <scope>NUCLEOTIDE SEQUENCE [LARGE SCALE GENOMIC DNA]</scope>
    <source>
        <strain evidence="2 3">Pla175</strain>
    </source>
</reference>
<evidence type="ECO:0000313" key="3">
    <source>
        <dbReference type="Proteomes" id="UP000317429"/>
    </source>
</evidence>
<sequence>MQPRTPAFDRCSCAPWACVFVLGLIGLGVDASAQTPSGWLIHDMDRPQPRVVQPAPLSLPTPAPADARVLFDGADLTEWRSEEGGPARWVIRDGYMESVPDSGKLISADGFGDIQLHLEWAAPAKPAGVGQARGNSGVFLMGEYEVQVLDSFQSETYPDGQAAAIYGQYPPLVNACLPPGEWQSYDILFRRPRFDHQGDLLQPARIDVIHNGVWVQIDRRLWGPTSWLQNFPYEPHAERLPLALQDHGNPVRYRNIWVRDLPEADTRGPSVIRPYVPVSLARLEALVGSYGVGDETPFEVSLKEGRLRLQAPGRVPLELMPADDNKFLLRYTDGHVLFYDDADRQGASLEFFLGGGQYRSHRAEAGAPE</sequence>
<dbReference type="AlphaFoldDB" id="A0A518D7V4"/>
<evidence type="ECO:0000259" key="1">
    <source>
        <dbReference type="Pfam" id="PF06439"/>
    </source>
</evidence>
<dbReference type="Gene3D" id="2.60.120.560">
    <property type="entry name" value="Exo-inulinase, domain 1"/>
    <property type="match status" value="1"/>
</dbReference>
<accession>A0A518D7V4</accession>